<protein>
    <submittedName>
        <fullName evidence="2">Uncharacterized protein</fullName>
    </submittedName>
</protein>
<feature type="compositionally biased region" description="Polar residues" evidence="1">
    <location>
        <begin position="1"/>
        <end position="11"/>
    </location>
</feature>
<evidence type="ECO:0000313" key="2">
    <source>
        <dbReference type="EMBL" id="KAF9958310.1"/>
    </source>
</evidence>
<dbReference type="OrthoDB" id="5563016at2759"/>
<gene>
    <name evidence="2" type="ORF">BGZ70_009228</name>
</gene>
<evidence type="ECO:0000256" key="1">
    <source>
        <dbReference type="SAM" id="MobiDB-lite"/>
    </source>
</evidence>
<feature type="region of interest" description="Disordered" evidence="1">
    <location>
        <begin position="218"/>
        <end position="291"/>
    </location>
</feature>
<feature type="non-terminal residue" evidence="2">
    <location>
        <position position="1"/>
    </location>
</feature>
<dbReference type="Proteomes" id="UP000738359">
    <property type="component" value="Unassembled WGS sequence"/>
</dbReference>
<dbReference type="PANTHER" id="PTHR12751:SF18">
    <property type="entry name" value="PHOSPHATASE AND ACTIN REGULATOR 1"/>
    <property type="match status" value="1"/>
</dbReference>
<evidence type="ECO:0000313" key="3">
    <source>
        <dbReference type="Proteomes" id="UP000738359"/>
    </source>
</evidence>
<dbReference type="PANTHER" id="PTHR12751">
    <property type="entry name" value="PHOSPHATASE AND ACTIN REGULATOR PHACTR"/>
    <property type="match status" value="1"/>
</dbReference>
<dbReference type="GO" id="GO:0003779">
    <property type="term" value="F:actin binding"/>
    <property type="evidence" value="ECO:0007669"/>
    <property type="project" value="TreeGrafter"/>
</dbReference>
<comment type="caution">
    <text evidence="2">The sequence shown here is derived from an EMBL/GenBank/DDBJ whole genome shotgun (WGS) entry which is preliminary data.</text>
</comment>
<accession>A0A9P6J1Q2</accession>
<dbReference type="EMBL" id="JAAAHY010000733">
    <property type="protein sequence ID" value="KAF9958310.1"/>
    <property type="molecule type" value="Genomic_DNA"/>
</dbReference>
<proteinExistence type="predicted"/>
<feature type="region of interest" description="Disordered" evidence="1">
    <location>
        <begin position="167"/>
        <end position="204"/>
    </location>
</feature>
<dbReference type="AlphaFoldDB" id="A0A9P6J1Q2"/>
<organism evidence="2 3">
    <name type="scientific">Mortierella alpina</name>
    <name type="common">Oleaginous fungus</name>
    <name type="synonym">Mortierella renispora</name>
    <dbReference type="NCBI Taxonomy" id="64518"/>
    <lineage>
        <taxon>Eukaryota</taxon>
        <taxon>Fungi</taxon>
        <taxon>Fungi incertae sedis</taxon>
        <taxon>Mucoromycota</taxon>
        <taxon>Mortierellomycotina</taxon>
        <taxon>Mortierellomycetes</taxon>
        <taxon>Mortierellales</taxon>
        <taxon>Mortierellaceae</taxon>
        <taxon>Mortierella</taxon>
    </lineage>
</organism>
<feature type="region of interest" description="Disordered" evidence="1">
    <location>
        <begin position="1"/>
        <end position="69"/>
    </location>
</feature>
<sequence length="369" mass="41197">DAASFNGSMLSPMSFIPSRGSFSSASGAEAQSQQAIPGSGVGTGGNEVQSPLKSGPASKETSPVLAASSSSLNGITPAVKIVPRNPALANVMHHQHRRSSYQPGESPITASNYSSKRNSLIVTPGLVKSVKSHHQYLQHQQQIQIQQQLHVQQQQYQRHQQQFQHHYLSDQHHQQAQQQQQFMNSALPHSPPHASHIPLQEQPYHSYPYSPYQYQFNVQQQQQQQQPMPMPSHLHYPSSSQHAAPYHPHPHSQAFNPGHMSMTSSNSNLGGNSYPSTHSNTNFRSSPPSPSIKTIHLARPTRQLQFSTAEPIIHTTWTSDQYDRTSDSNITAHRLTPAIAQKIKLELNQFKSQEMIVHQESRTHTHFFV</sequence>
<name>A0A9P6J1Q2_MORAP</name>
<keyword evidence="3" id="KW-1185">Reference proteome</keyword>
<reference evidence="2" key="1">
    <citation type="journal article" date="2020" name="Fungal Divers.">
        <title>Resolving the Mortierellaceae phylogeny through synthesis of multi-gene phylogenetics and phylogenomics.</title>
        <authorList>
            <person name="Vandepol N."/>
            <person name="Liber J."/>
            <person name="Desiro A."/>
            <person name="Na H."/>
            <person name="Kennedy M."/>
            <person name="Barry K."/>
            <person name="Grigoriev I.V."/>
            <person name="Miller A.N."/>
            <person name="O'Donnell K."/>
            <person name="Stajich J.E."/>
            <person name="Bonito G."/>
        </authorList>
    </citation>
    <scope>NUCLEOTIDE SEQUENCE</scope>
    <source>
        <strain evidence="2">CK1249</strain>
    </source>
</reference>
<dbReference type="GO" id="GO:0030036">
    <property type="term" value="P:actin cytoskeleton organization"/>
    <property type="evidence" value="ECO:0007669"/>
    <property type="project" value="TreeGrafter"/>
</dbReference>
<feature type="compositionally biased region" description="Polar residues" evidence="1">
    <location>
        <begin position="261"/>
        <end position="286"/>
    </location>
</feature>
<feature type="compositionally biased region" description="Low complexity" evidence="1">
    <location>
        <begin position="18"/>
        <end position="35"/>
    </location>
</feature>